<dbReference type="OrthoDB" id="7210594at2"/>
<gene>
    <name evidence="1" type="ORF">C6569_07655</name>
</gene>
<dbReference type="InterPro" id="IPR027417">
    <property type="entry name" value="P-loop_NTPase"/>
</dbReference>
<dbReference type="SUPFAM" id="SSF52540">
    <property type="entry name" value="P-loop containing nucleoside triphosphate hydrolases"/>
    <property type="match status" value="1"/>
</dbReference>
<reference evidence="1 2" key="1">
    <citation type="submission" date="2018-03" db="EMBL/GenBank/DDBJ databases">
        <title>Genome sequencing of Phreatobacter sp.</title>
        <authorList>
            <person name="Kim S.-J."/>
            <person name="Heo J."/>
            <person name="Kwon S.-W."/>
        </authorList>
    </citation>
    <scope>NUCLEOTIDE SEQUENCE [LARGE SCALE GENOMIC DNA]</scope>
    <source>
        <strain evidence="1 2">S-12</strain>
    </source>
</reference>
<dbReference type="EMBL" id="CP027668">
    <property type="protein sequence ID" value="AVO47573.1"/>
    <property type="molecule type" value="Genomic_DNA"/>
</dbReference>
<dbReference type="KEGG" id="phr:C6569_07655"/>
<evidence type="ECO:0000313" key="1">
    <source>
        <dbReference type="EMBL" id="AVO47573.1"/>
    </source>
</evidence>
<dbReference type="Gene3D" id="3.40.50.300">
    <property type="entry name" value="P-loop containing nucleotide triphosphate hydrolases"/>
    <property type="match status" value="1"/>
</dbReference>
<sequence length="175" mass="19999">MRRVLVMGCSGSGKSTFAKALADRVGLPYVSLDGLFWKPGWVEPDKADFGALVLREADRPAWILDGNFTSHGGAERRRERADTVFWFDLPRRVCVTGILRRIASTYGRVRPEMAAGCPERLDLDFLRWVWNYRRDQRPKQVAYLDRLRPDQTLVTFTSRRQANAYLAGLDVAKAH</sequence>
<organism evidence="1 2">
    <name type="scientific">Phreatobacter cathodiphilus</name>
    <dbReference type="NCBI Taxonomy" id="1868589"/>
    <lineage>
        <taxon>Bacteria</taxon>
        <taxon>Pseudomonadati</taxon>
        <taxon>Pseudomonadota</taxon>
        <taxon>Alphaproteobacteria</taxon>
        <taxon>Hyphomicrobiales</taxon>
        <taxon>Phreatobacteraceae</taxon>
        <taxon>Phreatobacter</taxon>
    </lineage>
</organism>
<dbReference type="PANTHER" id="PTHR37816:SF1">
    <property type="entry name" value="TOXIN"/>
    <property type="match status" value="1"/>
</dbReference>
<accession>A0A2S0NI11</accession>
<proteinExistence type="predicted"/>
<dbReference type="PANTHER" id="PTHR37816">
    <property type="entry name" value="YALI0E33011P"/>
    <property type="match status" value="1"/>
</dbReference>
<dbReference type="Proteomes" id="UP000237889">
    <property type="component" value="Chromosome"/>
</dbReference>
<dbReference type="RefSeq" id="WP_106750943.1">
    <property type="nucleotide sequence ID" value="NZ_CP027668.1"/>
</dbReference>
<dbReference type="AlphaFoldDB" id="A0A2S0NI11"/>
<keyword evidence="2" id="KW-1185">Reference proteome</keyword>
<dbReference type="InterPro" id="IPR052922">
    <property type="entry name" value="Cytidylate_Kinase-2"/>
</dbReference>
<evidence type="ECO:0000313" key="2">
    <source>
        <dbReference type="Proteomes" id="UP000237889"/>
    </source>
</evidence>
<protein>
    <submittedName>
        <fullName evidence="1">DNA topology modulation protein</fullName>
    </submittedName>
</protein>
<name>A0A2S0NI11_9HYPH</name>